<protein>
    <submittedName>
        <fullName evidence="10">G protein-coupled receptor 88</fullName>
    </submittedName>
</protein>
<dbReference type="InterPro" id="IPR000276">
    <property type="entry name" value="GPCR_Rhodpsn"/>
</dbReference>
<evidence type="ECO:0000256" key="2">
    <source>
        <dbReference type="ARBA" id="ARBA00022692"/>
    </source>
</evidence>
<proteinExistence type="predicted"/>
<evidence type="ECO:0000256" key="4">
    <source>
        <dbReference type="ARBA" id="ARBA00023040"/>
    </source>
</evidence>
<organism evidence="10 11">
    <name type="scientific">Erpetoichthys calabaricus</name>
    <name type="common">Rope fish</name>
    <name type="synonym">Calamoichthys calabaricus</name>
    <dbReference type="NCBI Taxonomy" id="27687"/>
    <lineage>
        <taxon>Eukaryota</taxon>
        <taxon>Metazoa</taxon>
        <taxon>Chordata</taxon>
        <taxon>Craniata</taxon>
        <taxon>Vertebrata</taxon>
        <taxon>Euteleostomi</taxon>
        <taxon>Actinopterygii</taxon>
        <taxon>Polypteriformes</taxon>
        <taxon>Polypteridae</taxon>
        <taxon>Erpetoichthys</taxon>
    </lineage>
</organism>
<dbReference type="SUPFAM" id="SSF81321">
    <property type="entry name" value="Family A G protein-coupled receptor-like"/>
    <property type="match status" value="1"/>
</dbReference>
<dbReference type="GeneTree" id="ENSGT00390000009609"/>
<gene>
    <name evidence="10" type="primary">GPR88</name>
</gene>
<name>A0A8C4S743_ERPCA</name>
<evidence type="ECO:0000313" key="10">
    <source>
        <dbReference type="Ensembl" id="ENSECRP00000012626.1"/>
    </source>
</evidence>
<evidence type="ECO:0000256" key="1">
    <source>
        <dbReference type="ARBA" id="ARBA00004141"/>
    </source>
</evidence>
<dbReference type="Gene3D" id="1.20.1070.10">
    <property type="entry name" value="Rhodopsin 7-helix transmembrane proteins"/>
    <property type="match status" value="1"/>
</dbReference>
<dbReference type="InterPro" id="IPR017452">
    <property type="entry name" value="GPCR_Rhodpsn_7TM"/>
</dbReference>
<feature type="domain" description="G-protein coupled receptors family 1 profile" evidence="9">
    <location>
        <begin position="42"/>
        <end position="294"/>
    </location>
</feature>
<keyword evidence="11" id="KW-1185">Reference proteome</keyword>
<feature type="transmembrane region" description="Helical" evidence="8">
    <location>
        <begin position="26"/>
        <end position="51"/>
    </location>
</feature>
<reference evidence="10" key="3">
    <citation type="submission" date="2025-09" db="UniProtKB">
        <authorList>
            <consortium name="Ensembl"/>
        </authorList>
    </citation>
    <scope>IDENTIFICATION</scope>
</reference>
<dbReference type="Proteomes" id="UP000694620">
    <property type="component" value="Chromosome 10"/>
</dbReference>
<evidence type="ECO:0000256" key="3">
    <source>
        <dbReference type="ARBA" id="ARBA00022989"/>
    </source>
</evidence>
<evidence type="ECO:0000256" key="8">
    <source>
        <dbReference type="SAM" id="Phobius"/>
    </source>
</evidence>
<keyword evidence="4" id="KW-0297">G-protein coupled receptor</keyword>
<dbReference type="InterPro" id="IPR050125">
    <property type="entry name" value="GPCR_opsins"/>
</dbReference>
<keyword evidence="7" id="KW-0807">Transducer</keyword>
<evidence type="ECO:0000256" key="6">
    <source>
        <dbReference type="ARBA" id="ARBA00023170"/>
    </source>
</evidence>
<comment type="subcellular location">
    <subcellularLocation>
        <location evidence="1">Membrane</location>
        <topology evidence="1">Multi-pass membrane protein</topology>
    </subcellularLocation>
</comment>
<dbReference type="PRINTS" id="PR00237">
    <property type="entry name" value="GPCRRHODOPSN"/>
</dbReference>
<dbReference type="Ensembl" id="ENSECRT00000012842.1">
    <property type="protein sequence ID" value="ENSECRP00000012626.1"/>
    <property type="gene ID" value="ENSECRG00000008419.1"/>
</dbReference>
<feature type="transmembrane region" description="Helical" evidence="8">
    <location>
        <begin position="63"/>
        <end position="81"/>
    </location>
</feature>
<dbReference type="CDD" id="cd15211">
    <property type="entry name" value="7tmA_GPR88-like"/>
    <property type="match status" value="1"/>
</dbReference>
<dbReference type="GO" id="GO:0004930">
    <property type="term" value="F:G protein-coupled receptor activity"/>
    <property type="evidence" value="ECO:0007669"/>
    <property type="project" value="UniProtKB-KW"/>
</dbReference>
<accession>A0A8C4S743</accession>
<dbReference type="PANTHER" id="PTHR24240">
    <property type="entry name" value="OPSIN"/>
    <property type="match status" value="1"/>
</dbReference>
<feature type="transmembrane region" description="Helical" evidence="8">
    <location>
        <begin position="182"/>
        <end position="206"/>
    </location>
</feature>
<dbReference type="GO" id="GO:0016020">
    <property type="term" value="C:membrane"/>
    <property type="evidence" value="ECO:0007669"/>
    <property type="project" value="UniProtKB-SubCell"/>
</dbReference>
<feature type="transmembrane region" description="Helical" evidence="8">
    <location>
        <begin position="274"/>
        <end position="296"/>
    </location>
</feature>
<reference evidence="10" key="2">
    <citation type="submission" date="2025-08" db="UniProtKB">
        <authorList>
            <consortium name="Ensembl"/>
        </authorList>
    </citation>
    <scope>IDENTIFICATION</scope>
</reference>
<reference evidence="10" key="1">
    <citation type="submission" date="2021-06" db="EMBL/GenBank/DDBJ databases">
        <authorList>
            <consortium name="Wellcome Sanger Institute Data Sharing"/>
        </authorList>
    </citation>
    <scope>NUCLEOTIDE SEQUENCE [LARGE SCALE GENOMIC DNA]</scope>
</reference>
<keyword evidence="6" id="KW-0675">Receptor</keyword>
<evidence type="ECO:0000256" key="5">
    <source>
        <dbReference type="ARBA" id="ARBA00023136"/>
    </source>
</evidence>
<feature type="transmembrane region" description="Helical" evidence="8">
    <location>
        <begin position="101"/>
        <end position="121"/>
    </location>
</feature>
<sequence length="336" mass="37301">NAMPCNMRNASEERLVWCEDGTGARIYLAVLYSLMCALGTPVNLLVIYLALSFKKLRTSSNAFIVNGCVADLLVCAFWMPHEVVLVSRIVPMATGHHTFKEALLFTGIVVSLLSHSLIALNRYVLITKVPATYLSVYQRRNTGGMISVAWLLPLLFLLPWLAVRQVTPVGCLPLRGPYSSRASSYGAGVLSTTILVQTTIVLYCYFRIFRKVKSSVKRVSVLNFQIVNNLPYGFHRKDKRLGFSMLAVCGVFLLTTGPFFWVCLLGLFRTMPPAAHTVTWLVFSTLFVLNPLLYTWKNEEFRKALKSTVRGSSAVVSVEPPVVVVQAVSRHGSATT</sequence>
<keyword evidence="5 8" id="KW-0472">Membrane</keyword>
<feature type="transmembrane region" description="Helical" evidence="8">
    <location>
        <begin position="245"/>
        <end position="268"/>
    </location>
</feature>
<keyword evidence="2 8" id="KW-0812">Transmembrane</keyword>
<evidence type="ECO:0000256" key="7">
    <source>
        <dbReference type="ARBA" id="ARBA00023224"/>
    </source>
</evidence>
<keyword evidence="3 8" id="KW-1133">Transmembrane helix</keyword>
<feature type="transmembrane region" description="Helical" evidence="8">
    <location>
        <begin position="142"/>
        <end position="162"/>
    </location>
</feature>
<evidence type="ECO:0000259" key="9">
    <source>
        <dbReference type="PROSITE" id="PS50262"/>
    </source>
</evidence>
<dbReference type="PROSITE" id="PS50262">
    <property type="entry name" value="G_PROTEIN_RECEP_F1_2"/>
    <property type="match status" value="1"/>
</dbReference>
<dbReference type="AlphaFoldDB" id="A0A8C4S743"/>
<evidence type="ECO:0000313" key="11">
    <source>
        <dbReference type="Proteomes" id="UP000694620"/>
    </source>
</evidence>
<dbReference type="Pfam" id="PF00001">
    <property type="entry name" value="7tm_1"/>
    <property type="match status" value="1"/>
</dbReference>